<evidence type="ECO:0000256" key="1">
    <source>
        <dbReference type="SAM" id="MobiDB-lite"/>
    </source>
</evidence>
<dbReference type="EMBL" id="ML992693">
    <property type="protein sequence ID" value="KAF2208563.1"/>
    <property type="molecule type" value="Genomic_DNA"/>
</dbReference>
<gene>
    <name evidence="2" type="ORF">CERZMDRAFT_101310</name>
</gene>
<dbReference type="OrthoDB" id="5418867at2759"/>
<evidence type="ECO:0000313" key="2">
    <source>
        <dbReference type="EMBL" id="KAF2208563.1"/>
    </source>
</evidence>
<feature type="compositionally biased region" description="Basic residues" evidence="1">
    <location>
        <begin position="73"/>
        <end position="83"/>
    </location>
</feature>
<evidence type="ECO:0000313" key="3">
    <source>
        <dbReference type="Proteomes" id="UP000799539"/>
    </source>
</evidence>
<reference evidence="2" key="1">
    <citation type="journal article" date="2020" name="Stud. Mycol.">
        <title>101 Dothideomycetes genomes: a test case for predicting lifestyles and emergence of pathogens.</title>
        <authorList>
            <person name="Haridas S."/>
            <person name="Albert R."/>
            <person name="Binder M."/>
            <person name="Bloem J."/>
            <person name="Labutti K."/>
            <person name="Salamov A."/>
            <person name="Andreopoulos B."/>
            <person name="Baker S."/>
            <person name="Barry K."/>
            <person name="Bills G."/>
            <person name="Bluhm B."/>
            <person name="Cannon C."/>
            <person name="Castanera R."/>
            <person name="Culley D."/>
            <person name="Daum C."/>
            <person name="Ezra D."/>
            <person name="Gonzalez J."/>
            <person name="Henrissat B."/>
            <person name="Kuo A."/>
            <person name="Liang C."/>
            <person name="Lipzen A."/>
            <person name="Lutzoni F."/>
            <person name="Magnuson J."/>
            <person name="Mondo S."/>
            <person name="Nolan M."/>
            <person name="Ohm R."/>
            <person name="Pangilinan J."/>
            <person name="Park H.-J."/>
            <person name="Ramirez L."/>
            <person name="Alfaro M."/>
            <person name="Sun H."/>
            <person name="Tritt A."/>
            <person name="Yoshinaga Y."/>
            <person name="Zwiers L.-H."/>
            <person name="Turgeon B."/>
            <person name="Goodwin S."/>
            <person name="Spatafora J."/>
            <person name="Crous P."/>
            <person name="Grigoriev I."/>
        </authorList>
    </citation>
    <scope>NUCLEOTIDE SEQUENCE</scope>
    <source>
        <strain evidence="2">SCOH1-5</strain>
    </source>
</reference>
<dbReference type="AlphaFoldDB" id="A0A6A6F561"/>
<accession>A0A6A6F561</accession>
<feature type="region of interest" description="Disordered" evidence="1">
    <location>
        <begin position="96"/>
        <end position="122"/>
    </location>
</feature>
<proteinExistence type="predicted"/>
<dbReference type="Proteomes" id="UP000799539">
    <property type="component" value="Unassembled WGS sequence"/>
</dbReference>
<sequence length="194" mass="21046">MPMTWDNEAQAKLYAVILQVCDVKPTEVQKAEIASRMGRDCTAKAITHKIAAIRKAAAAGANHVAPKSAPAKVIKKATPRKMGRGAAVKKEPVLGVKSEDDEEEEKAFGMSTPPPSTTKNLKRKLQGVDVDESFYKDGIDVAVGEDIGQGFRKRRNWGGGVAFSWWFDMSSLAMGNLMALSRRGELKHEGSSVC</sequence>
<keyword evidence="3" id="KW-1185">Reference proteome</keyword>
<name>A0A6A6F561_9PEZI</name>
<feature type="region of interest" description="Disordered" evidence="1">
    <location>
        <begin position="70"/>
        <end position="89"/>
    </location>
</feature>
<organism evidence="2 3">
    <name type="scientific">Cercospora zeae-maydis SCOH1-5</name>
    <dbReference type="NCBI Taxonomy" id="717836"/>
    <lineage>
        <taxon>Eukaryota</taxon>
        <taxon>Fungi</taxon>
        <taxon>Dikarya</taxon>
        <taxon>Ascomycota</taxon>
        <taxon>Pezizomycotina</taxon>
        <taxon>Dothideomycetes</taxon>
        <taxon>Dothideomycetidae</taxon>
        <taxon>Mycosphaerellales</taxon>
        <taxon>Mycosphaerellaceae</taxon>
        <taxon>Cercospora</taxon>
    </lineage>
</organism>
<protein>
    <submittedName>
        <fullName evidence="2">Uncharacterized protein</fullName>
    </submittedName>
</protein>